<dbReference type="AlphaFoldDB" id="A0A8X6QQ25"/>
<sequence length="97" mass="10814">MSQGKKNPGGRQRVRKKNRPSLNPRGSPSPNLGNESVRLHLPLWYPSRGMRGKCDVRRGTGRSRKKGKNVCVFVSKVMHLFLNINTEGLPGGTITFD</sequence>
<feature type="region of interest" description="Disordered" evidence="1">
    <location>
        <begin position="1"/>
        <end position="36"/>
    </location>
</feature>
<name>A0A8X6QQ25_NEPPI</name>
<accession>A0A8X6QQ25</accession>
<evidence type="ECO:0000313" key="3">
    <source>
        <dbReference type="Proteomes" id="UP000887013"/>
    </source>
</evidence>
<keyword evidence="3" id="KW-1185">Reference proteome</keyword>
<dbReference type="Proteomes" id="UP000887013">
    <property type="component" value="Unassembled WGS sequence"/>
</dbReference>
<proteinExistence type="predicted"/>
<evidence type="ECO:0000256" key="1">
    <source>
        <dbReference type="SAM" id="MobiDB-lite"/>
    </source>
</evidence>
<feature type="compositionally biased region" description="Polar residues" evidence="1">
    <location>
        <begin position="20"/>
        <end position="34"/>
    </location>
</feature>
<reference evidence="2" key="1">
    <citation type="submission" date="2020-08" db="EMBL/GenBank/DDBJ databases">
        <title>Multicomponent nature underlies the extraordinary mechanical properties of spider dragline silk.</title>
        <authorList>
            <person name="Kono N."/>
            <person name="Nakamura H."/>
            <person name="Mori M."/>
            <person name="Yoshida Y."/>
            <person name="Ohtoshi R."/>
            <person name="Malay A.D."/>
            <person name="Moran D.A.P."/>
            <person name="Tomita M."/>
            <person name="Numata K."/>
            <person name="Arakawa K."/>
        </authorList>
    </citation>
    <scope>NUCLEOTIDE SEQUENCE</scope>
</reference>
<organism evidence="2 3">
    <name type="scientific">Nephila pilipes</name>
    <name type="common">Giant wood spider</name>
    <name type="synonym">Nephila maculata</name>
    <dbReference type="NCBI Taxonomy" id="299642"/>
    <lineage>
        <taxon>Eukaryota</taxon>
        <taxon>Metazoa</taxon>
        <taxon>Ecdysozoa</taxon>
        <taxon>Arthropoda</taxon>
        <taxon>Chelicerata</taxon>
        <taxon>Arachnida</taxon>
        <taxon>Araneae</taxon>
        <taxon>Araneomorphae</taxon>
        <taxon>Entelegynae</taxon>
        <taxon>Araneoidea</taxon>
        <taxon>Nephilidae</taxon>
        <taxon>Nephila</taxon>
    </lineage>
</organism>
<evidence type="ECO:0000313" key="2">
    <source>
        <dbReference type="EMBL" id="GFU31043.1"/>
    </source>
</evidence>
<comment type="caution">
    <text evidence="2">The sequence shown here is derived from an EMBL/GenBank/DDBJ whole genome shotgun (WGS) entry which is preliminary data.</text>
</comment>
<dbReference type="EMBL" id="BMAW01033617">
    <property type="protein sequence ID" value="GFU31043.1"/>
    <property type="molecule type" value="Genomic_DNA"/>
</dbReference>
<gene>
    <name evidence="2" type="ORF">NPIL_171921</name>
</gene>
<protein>
    <submittedName>
        <fullName evidence="2">Uncharacterized protein</fullName>
    </submittedName>
</protein>